<accession>A0A919VAJ8</accession>
<proteinExistence type="predicted"/>
<protein>
    <submittedName>
        <fullName evidence="2">Uncharacterized protein</fullName>
    </submittedName>
</protein>
<evidence type="ECO:0000313" key="2">
    <source>
        <dbReference type="EMBL" id="GII95492.1"/>
    </source>
</evidence>
<comment type="caution">
    <text evidence="2">The sequence shown here is derived from an EMBL/GenBank/DDBJ whole genome shotgun (WGS) entry which is preliminary data.</text>
</comment>
<dbReference type="RefSeq" id="WP_204030547.1">
    <property type="nucleotide sequence ID" value="NZ_BOOW01000036.1"/>
</dbReference>
<dbReference type="AlphaFoldDB" id="A0A919VAJ8"/>
<name>A0A919VAJ8_9ACTN</name>
<dbReference type="SUPFAM" id="SSF53756">
    <property type="entry name" value="UDP-Glycosyltransferase/glycogen phosphorylase"/>
    <property type="match status" value="1"/>
</dbReference>
<reference evidence="2" key="1">
    <citation type="submission" date="2021-01" db="EMBL/GenBank/DDBJ databases">
        <title>Whole genome shotgun sequence of Sinosporangium siamense NBRC 109515.</title>
        <authorList>
            <person name="Komaki H."/>
            <person name="Tamura T."/>
        </authorList>
    </citation>
    <scope>NUCLEOTIDE SEQUENCE</scope>
    <source>
        <strain evidence="2">NBRC 109515</strain>
    </source>
</reference>
<evidence type="ECO:0000256" key="1">
    <source>
        <dbReference type="SAM" id="MobiDB-lite"/>
    </source>
</evidence>
<feature type="region of interest" description="Disordered" evidence="1">
    <location>
        <begin position="391"/>
        <end position="412"/>
    </location>
</feature>
<feature type="compositionally biased region" description="Pro residues" evidence="1">
    <location>
        <begin position="396"/>
        <end position="412"/>
    </location>
</feature>
<organism evidence="2 3">
    <name type="scientific">Sinosporangium siamense</name>
    <dbReference type="NCBI Taxonomy" id="1367973"/>
    <lineage>
        <taxon>Bacteria</taxon>
        <taxon>Bacillati</taxon>
        <taxon>Actinomycetota</taxon>
        <taxon>Actinomycetes</taxon>
        <taxon>Streptosporangiales</taxon>
        <taxon>Streptosporangiaceae</taxon>
        <taxon>Sinosporangium</taxon>
    </lineage>
</organism>
<dbReference type="EMBL" id="BOOW01000036">
    <property type="protein sequence ID" value="GII95492.1"/>
    <property type="molecule type" value="Genomic_DNA"/>
</dbReference>
<keyword evidence="3" id="KW-1185">Reference proteome</keyword>
<evidence type="ECO:0000313" key="3">
    <source>
        <dbReference type="Proteomes" id="UP000606172"/>
    </source>
</evidence>
<dbReference type="Proteomes" id="UP000606172">
    <property type="component" value="Unassembled WGS sequence"/>
</dbReference>
<sequence>MPYGDRPIKGPFSLVASRGDTVKVNKTVLVVVHHLTAATRLMDIVPLVESDHRVQLVYTVPPSSVFASGAHDFLRKAEGLVMPWSQATETRFDLAMAAGEGMLEQLHAPIMSFFHGAGPNFYANKRIRNGSSLPPVISGLSARGLTSRGRALPSAIMVPHENNLRVLAEQCPEAASVGELAGDICFDRMLASRPRRTAYRNALGVGPGQRLIVITSHYGGDSLLQQDPTLPVRLAAELPEDYRVVVFLHPSTWVWHGRRQVNAWMDRDAGSRLTLLPPEDGWRGALVAADLVVGDLGSPVCYASALGLPVVLMPYEADDVVPGSHFELLGRLAGRLDREQPFGGQIEAAMRGWSAAEATELRAMFTSVPGEAARRIRQTIYRLLDLPEPAAEPRAEPVPMPVPLSPPPLATR</sequence>
<gene>
    <name evidence="2" type="ORF">Ssi02_57230</name>
</gene>